<proteinExistence type="predicted"/>
<sequence>MALTFFFRAPSRKVISLPFHSAALPSTVTAFSSRPSVTLSLTLTSAGAPLSKPKTVVTGPAFSSSRMSRVDGRSPFRRGDPTAARPSVSRIGTANCDGWRNVLAPLLRSQTPPRRSCWFELRTTPPLIHLMEDHRCAISDLRVGRIHIRSGNPNPVRGVYVAPEDVA</sequence>
<dbReference type="AlphaFoldDB" id="A0A4U6X3H1"/>
<protein>
    <submittedName>
        <fullName evidence="2">Uncharacterized protein</fullName>
    </submittedName>
</protein>
<dbReference type="Proteomes" id="UP000310108">
    <property type="component" value="Unassembled WGS sequence"/>
</dbReference>
<dbReference type="EMBL" id="PJEX01000518">
    <property type="protein sequence ID" value="TKW49554.1"/>
    <property type="molecule type" value="Genomic_DNA"/>
</dbReference>
<organism evidence="2 3">
    <name type="scientific">Colletotrichum tanaceti</name>
    <dbReference type="NCBI Taxonomy" id="1306861"/>
    <lineage>
        <taxon>Eukaryota</taxon>
        <taxon>Fungi</taxon>
        <taxon>Dikarya</taxon>
        <taxon>Ascomycota</taxon>
        <taxon>Pezizomycotina</taxon>
        <taxon>Sordariomycetes</taxon>
        <taxon>Hypocreomycetidae</taxon>
        <taxon>Glomerellales</taxon>
        <taxon>Glomerellaceae</taxon>
        <taxon>Colletotrichum</taxon>
        <taxon>Colletotrichum destructivum species complex</taxon>
    </lineage>
</organism>
<accession>A0A4U6X3H1</accession>
<gene>
    <name evidence="2" type="ORF">CTA1_244</name>
</gene>
<evidence type="ECO:0000313" key="3">
    <source>
        <dbReference type="Proteomes" id="UP000310108"/>
    </source>
</evidence>
<keyword evidence="3" id="KW-1185">Reference proteome</keyword>
<evidence type="ECO:0000256" key="1">
    <source>
        <dbReference type="SAM" id="MobiDB-lite"/>
    </source>
</evidence>
<reference evidence="2 3" key="1">
    <citation type="journal article" date="2019" name="PLoS ONE">
        <title>Comparative genome analysis indicates high evolutionary potential of pathogenicity genes in Colletotrichum tanaceti.</title>
        <authorList>
            <person name="Lelwala R.V."/>
            <person name="Korhonen P.K."/>
            <person name="Young N.D."/>
            <person name="Scott J.B."/>
            <person name="Ades P.A."/>
            <person name="Gasser R.B."/>
            <person name="Taylor P.W.J."/>
        </authorList>
    </citation>
    <scope>NUCLEOTIDE SEQUENCE [LARGE SCALE GENOMIC DNA]</scope>
    <source>
        <strain evidence="2">BRIP57314</strain>
    </source>
</reference>
<comment type="caution">
    <text evidence="2">The sequence shown here is derived from an EMBL/GenBank/DDBJ whole genome shotgun (WGS) entry which is preliminary data.</text>
</comment>
<feature type="compositionally biased region" description="Basic and acidic residues" evidence="1">
    <location>
        <begin position="68"/>
        <end position="80"/>
    </location>
</feature>
<name>A0A4U6X3H1_9PEZI</name>
<feature type="region of interest" description="Disordered" evidence="1">
    <location>
        <begin position="54"/>
        <end position="87"/>
    </location>
</feature>
<evidence type="ECO:0000313" key="2">
    <source>
        <dbReference type="EMBL" id="TKW49554.1"/>
    </source>
</evidence>